<organism evidence="4 5">
    <name type="scientific">Haemophilus influenzae</name>
    <dbReference type="NCBI Taxonomy" id="727"/>
    <lineage>
        <taxon>Bacteria</taxon>
        <taxon>Pseudomonadati</taxon>
        <taxon>Pseudomonadota</taxon>
        <taxon>Gammaproteobacteria</taxon>
        <taxon>Pasteurellales</taxon>
        <taxon>Pasteurellaceae</taxon>
        <taxon>Haemophilus</taxon>
    </lineage>
</organism>
<sequence length="379" mass="40849" precursor="true">MGFIMKLTKTALCTALFATFTFSANAQTYPDLPVGIKGGTGALIGDTVYVGLGSGGDKFYTLDLKDPSAQWKEIATFPGGERNQPVAAAVDGKLYVFGGLQKNEKGELQLVNDAYRYNPSDNTWMKLPTRSPRGLVGSSGASHGDKVYILGGSNLSIFNGFFQDNVAAGEDKEKKDEIAAAYFDQRPEDYFFTTELLSYEPSTNKWRNEGRIPFSGRAGAAFTIQGNDLVVVNGEIKPGLRTAETHQGKFTAKGVQWKNLPDLPAPKGKSQDGLAGALSGYSNGHYLVTGGANFPGSIKQFKEGKLHAHKGLSKAWHNEVYTLNNGKWRIVGELPMNIGYGFSVSYNNKVLLIGGETDGGKALTSVKAISYDGKKLTIE</sequence>
<dbReference type="EMBL" id="JMQP01000002">
    <property type="protein sequence ID" value="KIS36545.1"/>
    <property type="molecule type" value="Genomic_DNA"/>
</dbReference>
<dbReference type="Gene3D" id="2.120.10.80">
    <property type="entry name" value="Kelch-type beta propeller"/>
    <property type="match status" value="2"/>
</dbReference>
<feature type="repeat" description="Kelch 1" evidence="3">
    <location>
        <begin position="47"/>
        <end position="91"/>
    </location>
</feature>
<dbReference type="InterPro" id="IPR056734">
    <property type="entry name" value="NANM"/>
</dbReference>
<feature type="active site" description="Proton acceptor" evidence="3">
    <location>
        <position position="235"/>
    </location>
</feature>
<accession>A0A0Y7MAK8</accession>
<dbReference type="Proteomes" id="UP000050700">
    <property type="component" value="Unassembled WGS sequence"/>
</dbReference>
<feature type="repeat" description="Kelch 3" evidence="3">
    <location>
        <begin position="146"/>
        <end position="180"/>
    </location>
</feature>
<evidence type="ECO:0000313" key="5">
    <source>
        <dbReference type="Proteomes" id="UP000050700"/>
    </source>
</evidence>
<evidence type="ECO:0000256" key="3">
    <source>
        <dbReference type="HAMAP-Rule" id="MF_01195"/>
    </source>
</evidence>
<comment type="subunit">
    <text evidence="3">Homodimer.</text>
</comment>
<feature type="repeat" description="Kelch 6" evidence="3">
    <location>
        <begin position="299"/>
        <end position="348"/>
    </location>
</feature>
<comment type="catalytic activity">
    <reaction evidence="3">
        <text>N-acetyl-alpha-neuraminate = N-acetyl-beta-neuraminate</text>
        <dbReference type="Rhea" id="RHEA:25233"/>
        <dbReference type="ChEBI" id="CHEBI:58705"/>
        <dbReference type="ChEBI" id="CHEBI:58770"/>
        <dbReference type="EC" id="5.1.3.24"/>
    </reaction>
</comment>
<feature type="repeat" description="Kelch 7" evidence="3">
    <location>
        <begin position="350"/>
        <end position="379"/>
    </location>
</feature>
<comment type="function">
    <text evidence="3">Converts alpha-N-acetylneuranimic acid (Neu5Ac) to the beta-anomer, accelerating the equilibrium between the alpha- and beta-anomers. Probably facilitates sialidase-negative bacteria to compete sucessfully for limited amounts of extracellular Neu5Ac, which is likely taken up in the beta-anomer. In addition, the rapid removal of sialic acid from solution might be advantageous to the bacterium to damp down host responses.</text>
</comment>
<name>A0A0Y7MAK8_HAEIF</name>
<keyword evidence="2 3" id="KW-0677">Repeat</keyword>
<keyword evidence="3" id="KW-0574">Periplasm</keyword>
<comment type="subcellular location">
    <subcellularLocation>
        <location evidence="3">Periplasm</location>
    </subcellularLocation>
</comment>
<dbReference type="InterPro" id="IPR019936">
    <property type="entry name" value="NanM_proteobact"/>
</dbReference>
<comment type="caution">
    <text evidence="4">The sequence shown here is derived from an EMBL/GenBank/DDBJ whole genome shotgun (WGS) entry which is preliminary data.</text>
</comment>
<reference evidence="4 5" key="1">
    <citation type="submission" date="2014-05" db="EMBL/GenBank/DDBJ databases">
        <title>Methylome analysis of the phasevarions of Haemophilus influenzae.</title>
        <authorList>
            <person name="Atack J.M."/>
            <person name="Fox K.L."/>
            <person name="Power P.M."/>
            <person name="Clark T."/>
            <person name="Jurcisek J."/>
            <person name="Korlach J."/>
            <person name="Bakaletz L.O."/>
            <person name="Jennings M.P."/>
        </authorList>
    </citation>
    <scope>NUCLEOTIDE SEQUENCE [LARGE SCALE GENOMIC DNA]</scope>
    <source>
        <strain evidence="4 5">1209</strain>
    </source>
</reference>
<evidence type="ECO:0000313" key="4">
    <source>
        <dbReference type="EMBL" id="KIS36545.1"/>
    </source>
</evidence>
<dbReference type="GO" id="GO:0016857">
    <property type="term" value="F:racemase and epimerase activity, acting on carbohydrates and derivatives"/>
    <property type="evidence" value="ECO:0007669"/>
    <property type="project" value="UniProtKB-UniRule"/>
</dbReference>
<keyword evidence="3" id="KW-0732">Signal</keyword>
<dbReference type="PANTHER" id="PTHR45632">
    <property type="entry name" value="LD33804P"/>
    <property type="match status" value="1"/>
</dbReference>
<feature type="signal peptide" evidence="3">
    <location>
        <begin position="1"/>
        <end position="26"/>
    </location>
</feature>
<keyword evidence="3 4" id="KW-0413">Isomerase</keyword>
<gene>
    <name evidence="3 4" type="primary">nanM</name>
    <name evidence="4" type="ORF">NTHI1209_02200</name>
</gene>
<feature type="chain" id="PRO_5044350800" description="N-acetylneuraminate epimerase" evidence="3">
    <location>
        <begin position="27"/>
        <end position="379"/>
    </location>
</feature>
<comment type="similarity">
    <text evidence="3">Belongs to the NanM family.</text>
</comment>
<dbReference type="EC" id="5.1.3.24" evidence="3"/>
<dbReference type="NCBIfam" id="NF010730">
    <property type="entry name" value="PRK14131.1"/>
    <property type="match status" value="1"/>
</dbReference>
<comment type="caution">
    <text evidence="3">Lacks conserved residue(s) required for the propagation of feature annotation.</text>
</comment>
<dbReference type="GO" id="GO:0042597">
    <property type="term" value="C:periplasmic space"/>
    <property type="evidence" value="ECO:0007669"/>
    <property type="project" value="UniProtKB-SubCell"/>
</dbReference>
<dbReference type="PATRIC" id="fig|727.582.peg.2005"/>
<keyword evidence="3" id="KW-0119">Carbohydrate metabolism</keyword>
<dbReference type="HAMAP" id="MF_01195">
    <property type="entry name" value="NanM"/>
    <property type="match status" value="1"/>
</dbReference>
<dbReference type="Pfam" id="PF24996">
    <property type="entry name" value="NANM"/>
    <property type="match status" value="1"/>
</dbReference>
<proteinExistence type="inferred from homology"/>
<feature type="repeat" description="Kelch 2" evidence="3">
    <location>
        <begin position="93"/>
        <end position="144"/>
    </location>
</feature>
<evidence type="ECO:0000256" key="1">
    <source>
        <dbReference type="ARBA" id="ARBA00022441"/>
    </source>
</evidence>
<keyword evidence="1 3" id="KW-0880">Kelch repeat</keyword>
<feature type="repeat" description="Kelch 4" evidence="3">
    <location>
        <begin position="181"/>
        <end position="226"/>
    </location>
</feature>
<dbReference type="InterPro" id="IPR015915">
    <property type="entry name" value="Kelch-typ_b-propeller"/>
</dbReference>
<dbReference type="SUPFAM" id="SSF117281">
    <property type="entry name" value="Kelch motif"/>
    <property type="match status" value="1"/>
</dbReference>
<dbReference type="AlphaFoldDB" id="A0A0Y7MAK8"/>
<protein>
    <recommendedName>
        <fullName evidence="3">N-acetylneuraminate epimerase</fullName>
        <ecNumber evidence="3">5.1.3.24</ecNumber>
    </recommendedName>
    <alternativeName>
        <fullName evidence="3">N-acetylneuraminate mutarotase</fullName>
        <shortName evidence="3">Neu5Ac mutarotase</shortName>
    </alternativeName>
    <alternativeName>
        <fullName evidence="3">Sialic acid epimerase</fullName>
    </alternativeName>
</protein>
<dbReference type="NCBIfam" id="TIGR03547">
    <property type="entry name" value="muta_rot_YjhT"/>
    <property type="match status" value="1"/>
</dbReference>
<evidence type="ECO:0000256" key="2">
    <source>
        <dbReference type="ARBA" id="ARBA00022737"/>
    </source>
</evidence>